<gene>
    <name evidence="3" type="ORF">JOF57_004112</name>
</gene>
<proteinExistence type="predicted"/>
<evidence type="ECO:0000313" key="3">
    <source>
        <dbReference type="EMBL" id="MBP2454199.1"/>
    </source>
</evidence>
<dbReference type="InterPro" id="IPR029058">
    <property type="entry name" value="AB_hydrolase_fold"/>
</dbReference>
<dbReference type="EMBL" id="JAGIOP010000002">
    <property type="protein sequence ID" value="MBP2454199.1"/>
    <property type="molecule type" value="Genomic_DNA"/>
</dbReference>
<feature type="domain" description="PE-PPE" evidence="2">
    <location>
        <begin position="107"/>
        <end position="322"/>
    </location>
</feature>
<feature type="region of interest" description="Disordered" evidence="1">
    <location>
        <begin position="450"/>
        <end position="569"/>
    </location>
</feature>
<dbReference type="SUPFAM" id="SSF53474">
    <property type="entry name" value="alpha/beta-Hydrolases"/>
    <property type="match status" value="1"/>
</dbReference>
<feature type="region of interest" description="Disordered" evidence="1">
    <location>
        <begin position="1"/>
        <end position="20"/>
    </location>
</feature>
<dbReference type="RefSeq" id="WP_234938195.1">
    <property type="nucleotide sequence ID" value="NZ_JAGIOP010000002.1"/>
</dbReference>
<sequence length="569" mass="60769">MNGRGRRGVPPRSERRQRRSRRWASMLMAGGVVVAASAGVTVSTPSATYSAAVRLVGTTIGVGPSFDGFGLSVPLFFYGSTVPEGDSFHTVPYPAQISLDFPIISDLPGLSDIPYWPHSLKRSAQIGAGYLQQDIANTPADDKVTIIGMSQGTQVAEIVRAEMAKDPNYVANADNYEFVFIGDPYQPNGGILARFTSFSDVPVLGDIFPLGRPGPSDSPFKTTYYQNQYDGFADFPAYFNVLSISNALSGILFQHVFPGYVLEHPDAPNAVSTQVGNTTYVMLPQYLPLLAPLRIPASLIGAERFVDAMDPVLRVFIEMGYDRMADPSQVKEFGWVTPSEKVHEALNALPGAFEQSLAILGGEKYTPTLPQPVVSGTEPETPVTEHPIDPVGTSPFEQGVRHTVVDVTKALSEATRPLAKVLQAIGEATAPKHAVEPVDGTAPETAEVTAKVAADPDTVAKAEPEADSDTAPKPTHVSRNGRARTASPQTDSAQRRLSAVPHSGGSGKRDVNSAPTRTSTDERRARSSTGTDHSDRASDRSTRRAAQQAAKSAGSQRTGQSRQDSAHAS</sequence>
<evidence type="ECO:0000313" key="4">
    <source>
        <dbReference type="Proteomes" id="UP000694460"/>
    </source>
</evidence>
<name>A0ABS4ZXF1_9MYCO</name>
<dbReference type="Proteomes" id="UP000694460">
    <property type="component" value="Unassembled WGS sequence"/>
</dbReference>
<keyword evidence="4" id="KW-1185">Reference proteome</keyword>
<comment type="caution">
    <text evidence="3">The sequence shown here is derived from an EMBL/GenBank/DDBJ whole genome shotgun (WGS) entry which is preliminary data.</text>
</comment>
<accession>A0ABS4ZXF1</accession>
<reference evidence="3 4" key="1">
    <citation type="submission" date="2021-03" db="EMBL/GenBank/DDBJ databases">
        <title>Sequencing the genomes of 1000 actinobacteria strains.</title>
        <authorList>
            <person name="Klenk H.-P."/>
        </authorList>
    </citation>
    <scope>NUCLEOTIDE SEQUENCE [LARGE SCALE GENOMIC DNA]</scope>
    <source>
        <strain evidence="3 4">DSM 46713</strain>
    </source>
</reference>
<dbReference type="Gene3D" id="3.40.50.1820">
    <property type="entry name" value="alpha/beta hydrolase"/>
    <property type="match status" value="1"/>
</dbReference>
<feature type="compositionally biased region" description="Low complexity" evidence="1">
    <location>
        <begin position="544"/>
        <end position="557"/>
    </location>
</feature>
<dbReference type="InterPro" id="IPR013228">
    <property type="entry name" value="PE-PPE_C"/>
</dbReference>
<feature type="compositionally biased region" description="Polar residues" evidence="1">
    <location>
        <begin position="558"/>
        <end position="569"/>
    </location>
</feature>
<protein>
    <recommendedName>
        <fullName evidence="2">PE-PPE domain-containing protein</fullName>
    </recommendedName>
</protein>
<organism evidence="3 4">
    <name type="scientific">Mycolicibacterium lutetiense</name>
    <dbReference type="NCBI Taxonomy" id="1641992"/>
    <lineage>
        <taxon>Bacteria</taxon>
        <taxon>Bacillati</taxon>
        <taxon>Actinomycetota</taxon>
        <taxon>Actinomycetes</taxon>
        <taxon>Mycobacteriales</taxon>
        <taxon>Mycobacteriaceae</taxon>
        <taxon>Mycolicibacterium</taxon>
    </lineage>
</organism>
<dbReference type="Pfam" id="PF08237">
    <property type="entry name" value="PE-PPE"/>
    <property type="match status" value="1"/>
</dbReference>
<evidence type="ECO:0000256" key="1">
    <source>
        <dbReference type="SAM" id="MobiDB-lite"/>
    </source>
</evidence>
<feature type="compositionally biased region" description="Basic and acidic residues" evidence="1">
    <location>
        <begin position="532"/>
        <end position="542"/>
    </location>
</feature>
<evidence type="ECO:0000259" key="2">
    <source>
        <dbReference type="Pfam" id="PF08237"/>
    </source>
</evidence>